<keyword evidence="18" id="KW-1185">Reference proteome</keyword>
<reference evidence="17 18" key="1">
    <citation type="submission" date="2018-06" db="EMBL/GenBank/DDBJ databases">
        <title>Genomic Encyclopedia of Type Strains, Phase IV (KMG-IV): sequencing the most valuable type-strain genomes for metagenomic binning, comparative biology and taxonomic classification.</title>
        <authorList>
            <person name="Goeker M."/>
        </authorList>
    </citation>
    <scope>NUCLEOTIDE SEQUENCE [LARGE SCALE GENOMIC DNA]</scope>
    <source>
        <strain evidence="17 18">DSM 5</strain>
    </source>
</reference>
<dbReference type="PROSITE" id="PS50011">
    <property type="entry name" value="PROTEIN_KINASE_DOM"/>
    <property type="match status" value="1"/>
</dbReference>
<evidence type="ECO:0000259" key="15">
    <source>
        <dbReference type="PROSITE" id="PS50011"/>
    </source>
</evidence>
<dbReference type="PROSITE" id="PS00108">
    <property type="entry name" value="PROTEIN_KINASE_ST"/>
    <property type="match status" value="1"/>
</dbReference>
<dbReference type="FunFam" id="1.10.510.10:FF:000021">
    <property type="entry name" value="Serine/threonine protein kinase"/>
    <property type="match status" value="1"/>
</dbReference>
<keyword evidence="4" id="KW-0808">Transferase</keyword>
<dbReference type="PROSITE" id="PS51178">
    <property type="entry name" value="PASTA"/>
    <property type="match status" value="2"/>
</dbReference>
<accession>A0A2W7MKW0</accession>
<dbReference type="Pfam" id="PF03793">
    <property type="entry name" value="PASTA"/>
    <property type="match status" value="3"/>
</dbReference>
<dbReference type="EC" id="2.7.11.1" evidence="1"/>
<feature type="domain" description="PASTA" evidence="16">
    <location>
        <begin position="424"/>
        <end position="491"/>
    </location>
</feature>
<dbReference type="InterPro" id="IPR000719">
    <property type="entry name" value="Prot_kinase_dom"/>
</dbReference>
<dbReference type="NCBIfam" id="NF033483">
    <property type="entry name" value="PknB_PASTA_kin"/>
    <property type="match status" value="1"/>
</dbReference>
<evidence type="ECO:0000256" key="12">
    <source>
        <dbReference type="ARBA" id="ARBA00070041"/>
    </source>
</evidence>
<dbReference type="GO" id="GO:0007165">
    <property type="term" value="P:signal transduction"/>
    <property type="evidence" value="ECO:0007669"/>
    <property type="project" value="UniProtKB-ARBA"/>
</dbReference>
<dbReference type="GO" id="GO:0009847">
    <property type="term" value="P:spore germination"/>
    <property type="evidence" value="ECO:0007669"/>
    <property type="project" value="UniProtKB-ARBA"/>
</dbReference>
<keyword evidence="14" id="KW-1133">Transmembrane helix</keyword>
<comment type="subcellular location">
    <subcellularLocation>
        <location evidence="11">Spore membrane</location>
        <topology evidence="11">Single-pass type II membrane protein</topology>
    </subcellularLocation>
</comment>
<dbReference type="GO" id="GO:0071224">
    <property type="term" value="P:cellular response to peptidoglycan"/>
    <property type="evidence" value="ECO:0007669"/>
    <property type="project" value="UniProtKB-ARBA"/>
</dbReference>
<evidence type="ECO:0000256" key="10">
    <source>
        <dbReference type="ARBA" id="ARBA00048679"/>
    </source>
</evidence>
<evidence type="ECO:0000313" key="17">
    <source>
        <dbReference type="EMBL" id="PZX07982.1"/>
    </source>
</evidence>
<name>A0A2W7MKW0_9BACI</name>
<dbReference type="InterPro" id="IPR011009">
    <property type="entry name" value="Kinase-like_dom_sf"/>
</dbReference>
<gene>
    <name evidence="17" type="ORF">C7437_1011104</name>
</gene>
<evidence type="ECO:0000256" key="11">
    <source>
        <dbReference type="ARBA" id="ARBA00060432"/>
    </source>
</evidence>
<dbReference type="InterPro" id="IPR017441">
    <property type="entry name" value="Protein_kinase_ATP_BS"/>
</dbReference>
<dbReference type="PANTHER" id="PTHR43289">
    <property type="entry name" value="MITOGEN-ACTIVATED PROTEIN KINASE KINASE KINASE 20-RELATED"/>
    <property type="match status" value="1"/>
</dbReference>
<keyword evidence="6 17" id="KW-0418">Kinase</keyword>
<evidence type="ECO:0000259" key="16">
    <source>
        <dbReference type="PROSITE" id="PS51178"/>
    </source>
</evidence>
<proteinExistence type="predicted"/>
<dbReference type="CDD" id="cd06577">
    <property type="entry name" value="PASTA_pknB"/>
    <property type="match status" value="3"/>
</dbReference>
<comment type="catalytic activity">
    <reaction evidence="10">
        <text>L-seryl-[protein] + ATP = O-phospho-L-seryl-[protein] + ADP + H(+)</text>
        <dbReference type="Rhea" id="RHEA:17989"/>
        <dbReference type="Rhea" id="RHEA-COMP:9863"/>
        <dbReference type="Rhea" id="RHEA-COMP:11604"/>
        <dbReference type="ChEBI" id="CHEBI:15378"/>
        <dbReference type="ChEBI" id="CHEBI:29999"/>
        <dbReference type="ChEBI" id="CHEBI:30616"/>
        <dbReference type="ChEBI" id="CHEBI:83421"/>
        <dbReference type="ChEBI" id="CHEBI:456216"/>
        <dbReference type="EC" id="2.7.11.1"/>
    </reaction>
</comment>
<evidence type="ECO:0000256" key="7">
    <source>
        <dbReference type="ARBA" id="ARBA00022840"/>
    </source>
</evidence>
<dbReference type="PANTHER" id="PTHR43289:SF34">
    <property type="entry name" value="SERINE_THREONINE-PROTEIN KINASE YBDM-RELATED"/>
    <property type="match status" value="1"/>
</dbReference>
<dbReference type="RefSeq" id="WP_111438583.1">
    <property type="nucleotide sequence ID" value="NZ_QKZI01000001.1"/>
</dbReference>
<dbReference type="Pfam" id="PF21160">
    <property type="entry name" value="PrkC-like_PASTA-like"/>
    <property type="match status" value="1"/>
</dbReference>
<keyword evidence="7 13" id="KW-0067">ATP-binding</keyword>
<dbReference type="Gene3D" id="1.10.510.10">
    <property type="entry name" value="Transferase(Phosphotransferase) domain 1"/>
    <property type="match status" value="1"/>
</dbReference>
<dbReference type="InterPro" id="IPR008271">
    <property type="entry name" value="Ser/Thr_kinase_AS"/>
</dbReference>
<dbReference type="InterPro" id="IPR005543">
    <property type="entry name" value="PASTA_dom"/>
</dbReference>
<dbReference type="Gene3D" id="2.60.40.2560">
    <property type="match status" value="1"/>
</dbReference>
<dbReference type="GO" id="GO:0004674">
    <property type="term" value="F:protein serine/threonine kinase activity"/>
    <property type="evidence" value="ECO:0007669"/>
    <property type="project" value="UniProtKB-KW"/>
</dbReference>
<evidence type="ECO:0000256" key="9">
    <source>
        <dbReference type="ARBA" id="ARBA00047899"/>
    </source>
</evidence>
<dbReference type="SMART" id="SM00220">
    <property type="entry name" value="S_TKc"/>
    <property type="match status" value="1"/>
</dbReference>
<dbReference type="Gene3D" id="3.30.10.20">
    <property type="match status" value="3"/>
</dbReference>
<evidence type="ECO:0000256" key="6">
    <source>
        <dbReference type="ARBA" id="ARBA00022777"/>
    </source>
</evidence>
<dbReference type="EMBL" id="QKZI01000001">
    <property type="protein sequence ID" value="PZX07982.1"/>
    <property type="molecule type" value="Genomic_DNA"/>
</dbReference>
<comment type="caution">
    <text evidence="17">The sequence shown here is derived from an EMBL/GenBank/DDBJ whole genome shotgun (WGS) entry which is preliminary data.</text>
</comment>
<dbReference type="PROSITE" id="PS00107">
    <property type="entry name" value="PROTEIN_KINASE_ATP"/>
    <property type="match status" value="1"/>
</dbReference>
<sequence>MLIGKRISGRYKLLDMIGGGGMSNVYLAHDMILDRDVAMKVLRYDFSNQEELHRRFQREALSATSLTHPNIVNIYDVGEDGDIHYIVMEYVKGETLKEYIQNNSPISPNRCITIMKQLTSAIADAHNNNIVHRDVKPQNILLDEEGKVKITDFGIAMALSATSYTQTNSVLGTVHYLSPEQARGGTATKQSDIYALGIVLFELLTGELPFSGESAVSIALKHLQSETPSIRAILPSIPQSLENVVIKATSKDPRDRYGTAEEMEADLATAMTPERANEEKFVVELDEGATKVLPVIKEPISFDEVSETKKISVKPSVVEDSKDKKKKKKWKVISGVLASILLIAMIVIIAFPGIFKAEKIEVPNVSNLELAEAIKKLEAEGFIVGEQTKEYSEEIAEDFVIRTTPEAGKIRDKETEISIYISSGKETSVIADYRGRDIDLVKTLLQNQGLKEIKTVEKFSDQPVGIILEQTPEDGTELVPSETELIFTVSKGLELQRVKDLTGFNEKALSDYENSSGFTIEIVETRNSDNIPSGNVMTQTPTGNTKVEPGSTIEVVISGGPKAKASKLFVKSITIPYEEAPEALAPQTEEVVEDVEEEVVEGNVVDELEIEADPIVPEPVLPEPEPEPEKLPPAEVVKQVVRIYIQDKTRTMAEPVEEFVLTKTVERQIKLEISEGQKAAYRIEVNKRVIAEETITYEDIK</sequence>
<feature type="transmembrane region" description="Helical" evidence="14">
    <location>
        <begin position="332"/>
        <end position="355"/>
    </location>
</feature>
<dbReference type="OrthoDB" id="9788659at2"/>
<keyword evidence="2" id="KW-0723">Serine/threonine-protein kinase</keyword>
<dbReference type="FunFam" id="3.30.200.20:FF:000035">
    <property type="entry name" value="Serine/threonine protein kinase Stk1"/>
    <property type="match status" value="1"/>
</dbReference>
<evidence type="ECO:0000256" key="14">
    <source>
        <dbReference type="SAM" id="Phobius"/>
    </source>
</evidence>
<evidence type="ECO:0000256" key="13">
    <source>
        <dbReference type="PROSITE-ProRule" id="PRU10141"/>
    </source>
</evidence>
<dbReference type="CDD" id="cd14014">
    <property type="entry name" value="STKc_PknB_like"/>
    <property type="match status" value="1"/>
</dbReference>
<protein>
    <recommendedName>
        <fullName evidence="12">Serine/threonine-protein kinase PrkC</fullName>
        <ecNumber evidence="1">2.7.11.1</ecNumber>
    </recommendedName>
</protein>
<dbReference type="SMART" id="SM00740">
    <property type="entry name" value="PASTA"/>
    <property type="match status" value="3"/>
</dbReference>
<comment type="catalytic activity">
    <reaction evidence="9">
        <text>L-threonyl-[protein] + ATP = O-phospho-L-threonyl-[protein] + ADP + H(+)</text>
        <dbReference type="Rhea" id="RHEA:46608"/>
        <dbReference type="Rhea" id="RHEA-COMP:11060"/>
        <dbReference type="Rhea" id="RHEA-COMP:11605"/>
        <dbReference type="ChEBI" id="CHEBI:15378"/>
        <dbReference type="ChEBI" id="CHEBI:30013"/>
        <dbReference type="ChEBI" id="CHEBI:30616"/>
        <dbReference type="ChEBI" id="CHEBI:61977"/>
        <dbReference type="ChEBI" id="CHEBI:456216"/>
        <dbReference type="EC" id="2.7.11.1"/>
    </reaction>
</comment>
<evidence type="ECO:0000256" key="5">
    <source>
        <dbReference type="ARBA" id="ARBA00022741"/>
    </source>
</evidence>
<dbReference type="GO" id="GO:0005524">
    <property type="term" value="F:ATP binding"/>
    <property type="evidence" value="ECO:0007669"/>
    <property type="project" value="UniProtKB-UniRule"/>
</dbReference>
<evidence type="ECO:0000256" key="4">
    <source>
        <dbReference type="ARBA" id="ARBA00022679"/>
    </source>
</evidence>
<feature type="domain" description="PASTA" evidence="16">
    <location>
        <begin position="356"/>
        <end position="423"/>
    </location>
</feature>
<feature type="binding site" evidence="13">
    <location>
        <position position="40"/>
    </location>
    <ligand>
        <name>ATP</name>
        <dbReference type="ChEBI" id="CHEBI:30616"/>
    </ligand>
</feature>
<evidence type="ECO:0000256" key="3">
    <source>
        <dbReference type="ARBA" id="ARBA00022544"/>
    </source>
</evidence>
<keyword evidence="3" id="KW-0309">Germination</keyword>
<feature type="domain" description="Protein kinase" evidence="15">
    <location>
        <begin position="11"/>
        <end position="282"/>
    </location>
</feature>
<dbReference type="AlphaFoldDB" id="A0A2W7MKW0"/>
<dbReference type="Gene3D" id="3.30.200.20">
    <property type="entry name" value="Phosphorylase Kinase, domain 1"/>
    <property type="match status" value="1"/>
</dbReference>
<dbReference type="Proteomes" id="UP000248646">
    <property type="component" value="Unassembled WGS sequence"/>
</dbReference>
<dbReference type="Pfam" id="PF00069">
    <property type="entry name" value="Pkinase"/>
    <property type="match status" value="1"/>
</dbReference>
<evidence type="ECO:0000256" key="1">
    <source>
        <dbReference type="ARBA" id="ARBA00012513"/>
    </source>
</evidence>
<keyword evidence="8" id="KW-0735">Signal-anchor</keyword>
<keyword evidence="14" id="KW-0812">Transmembrane</keyword>
<keyword evidence="5 13" id="KW-0547">Nucleotide-binding</keyword>
<evidence type="ECO:0000256" key="2">
    <source>
        <dbReference type="ARBA" id="ARBA00022527"/>
    </source>
</evidence>
<dbReference type="SUPFAM" id="SSF56112">
    <property type="entry name" value="Protein kinase-like (PK-like)"/>
    <property type="match status" value="1"/>
</dbReference>
<evidence type="ECO:0000256" key="8">
    <source>
        <dbReference type="ARBA" id="ARBA00022968"/>
    </source>
</evidence>
<keyword evidence="14" id="KW-0472">Membrane</keyword>
<evidence type="ECO:0000313" key="18">
    <source>
        <dbReference type="Proteomes" id="UP000248646"/>
    </source>
</evidence>
<organism evidence="17 18">
    <name type="scientific">Psychrobacillus insolitus</name>
    <dbReference type="NCBI Taxonomy" id="1461"/>
    <lineage>
        <taxon>Bacteria</taxon>
        <taxon>Bacillati</taxon>
        <taxon>Bacillota</taxon>
        <taxon>Bacilli</taxon>
        <taxon>Bacillales</taxon>
        <taxon>Bacillaceae</taxon>
        <taxon>Psychrobacillus</taxon>
    </lineage>
</organism>